<accession>A0A1Y1ZAI6</accession>
<dbReference type="OrthoDB" id="3267308at2759"/>
<dbReference type="InParanoid" id="A0A1Y1ZAI6"/>
<comment type="caution">
    <text evidence="1">The sequence shown here is derived from an EMBL/GenBank/DDBJ whole genome shotgun (WGS) entry which is preliminary data.</text>
</comment>
<protein>
    <submittedName>
        <fullName evidence="1">Uncharacterized protein</fullName>
    </submittedName>
</protein>
<reference evidence="1 2" key="1">
    <citation type="submission" date="2016-07" db="EMBL/GenBank/DDBJ databases">
        <title>Pervasive Adenine N6-methylation of Active Genes in Fungi.</title>
        <authorList>
            <consortium name="DOE Joint Genome Institute"/>
            <person name="Mondo S.J."/>
            <person name="Dannebaum R.O."/>
            <person name="Kuo R.C."/>
            <person name="Labutti K."/>
            <person name="Haridas S."/>
            <person name="Kuo A."/>
            <person name="Salamov A."/>
            <person name="Ahrendt S.R."/>
            <person name="Lipzen A."/>
            <person name="Sullivan W."/>
            <person name="Andreopoulos W.B."/>
            <person name="Clum A."/>
            <person name="Lindquist E."/>
            <person name="Daum C."/>
            <person name="Ramamoorthy G.K."/>
            <person name="Gryganskyi A."/>
            <person name="Culley D."/>
            <person name="Magnuson J.K."/>
            <person name="James T.Y."/>
            <person name="O'Malley M.A."/>
            <person name="Stajich J.E."/>
            <person name="Spatafora J.W."/>
            <person name="Visel A."/>
            <person name="Grigoriev I.V."/>
        </authorList>
    </citation>
    <scope>NUCLEOTIDE SEQUENCE [LARGE SCALE GENOMIC DNA]</scope>
    <source>
        <strain evidence="1 2">CBS 931.73</strain>
    </source>
</reference>
<dbReference type="EMBL" id="MCFE01000009">
    <property type="protein sequence ID" value="ORY07323.1"/>
    <property type="molecule type" value="Genomic_DNA"/>
</dbReference>
<dbReference type="AlphaFoldDB" id="A0A1Y1ZAI6"/>
<organism evidence="1 2">
    <name type="scientific">Basidiobolus meristosporus CBS 931.73</name>
    <dbReference type="NCBI Taxonomy" id="1314790"/>
    <lineage>
        <taxon>Eukaryota</taxon>
        <taxon>Fungi</taxon>
        <taxon>Fungi incertae sedis</taxon>
        <taxon>Zoopagomycota</taxon>
        <taxon>Entomophthoromycotina</taxon>
        <taxon>Basidiobolomycetes</taxon>
        <taxon>Basidiobolales</taxon>
        <taxon>Basidiobolaceae</taxon>
        <taxon>Basidiobolus</taxon>
    </lineage>
</organism>
<proteinExistence type="predicted"/>
<evidence type="ECO:0000313" key="1">
    <source>
        <dbReference type="EMBL" id="ORY07323.1"/>
    </source>
</evidence>
<gene>
    <name evidence="1" type="ORF">K493DRAFT_106674</name>
</gene>
<keyword evidence="2" id="KW-1185">Reference proteome</keyword>
<evidence type="ECO:0000313" key="2">
    <source>
        <dbReference type="Proteomes" id="UP000193498"/>
    </source>
</evidence>
<name>A0A1Y1ZAI6_9FUNG</name>
<dbReference type="Proteomes" id="UP000193498">
    <property type="component" value="Unassembled WGS sequence"/>
</dbReference>
<sequence>MQYRDWRLVLTFLLEDVGKAALATVLTVMMPSHEDTSTALGGRTLTSETGDLTVLVDLVVLENSQLDLLVLVLDLLGGSVGLLLSLLGTTTKTENQVEGRLLLDVVVGESTAILELLTSEDQTLLIRRDSCRGWVSSVD</sequence>